<evidence type="ECO:0000313" key="6">
    <source>
        <dbReference type="Proteomes" id="UP000177690"/>
    </source>
</evidence>
<comment type="similarity">
    <text evidence="1">Belongs to the bacterial ribosomal protein bS21 family.</text>
</comment>
<name>A0A1G1ZQE5_9BACT</name>
<sequence length="73" mass="8862">MPIEVRKKENESPSYLINRFTKKMQQSGVLREVKNRRFYKRTVNKSRRRVKALHREEKKKEFLKAKKLGITLS</sequence>
<dbReference type="GO" id="GO:0005840">
    <property type="term" value="C:ribosome"/>
    <property type="evidence" value="ECO:0007669"/>
    <property type="project" value="UniProtKB-KW"/>
</dbReference>
<keyword evidence="3" id="KW-0687">Ribonucleoprotein</keyword>
<evidence type="ECO:0000256" key="2">
    <source>
        <dbReference type="ARBA" id="ARBA00022980"/>
    </source>
</evidence>
<evidence type="ECO:0000313" key="5">
    <source>
        <dbReference type="EMBL" id="OGY66844.1"/>
    </source>
</evidence>
<dbReference type="InterPro" id="IPR038380">
    <property type="entry name" value="Ribosomal_bS21_sf"/>
</dbReference>
<dbReference type="GO" id="GO:0006412">
    <property type="term" value="P:translation"/>
    <property type="evidence" value="ECO:0007669"/>
    <property type="project" value="InterPro"/>
</dbReference>
<dbReference type="AlphaFoldDB" id="A0A1G1ZQE5"/>
<proteinExistence type="inferred from homology"/>
<dbReference type="GO" id="GO:0003735">
    <property type="term" value="F:structural constituent of ribosome"/>
    <property type="evidence" value="ECO:0007669"/>
    <property type="project" value="InterPro"/>
</dbReference>
<gene>
    <name evidence="5" type="ORF">A3I24_04100</name>
</gene>
<protein>
    <recommendedName>
        <fullName evidence="4">Small ribosomal subunit protein bS21</fullName>
    </recommendedName>
</protein>
<evidence type="ECO:0000256" key="4">
    <source>
        <dbReference type="ARBA" id="ARBA00035135"/>
    </source>
</evidence>
<keyword evidence="2" id="KW-0689">Ribosomal protein</keyword>
<evidence type="ECO:0000256" key="3">
    <source>
        <dbReference type="ARBA" id="ARBA00023274"/>
    </source>
</evidence>
<evidence type="ECO:0000256" key="1">
    <source>
        <dbReference type="ARBA" id="ARBA00006640"/>
    </source>
</evidence>
<organism evidence="5 6">
    <name type="scientific">Candidatus Harrisonbacteria bacterium RIFCSPLOWO2_02_FULL_41_13b</name>
    <dbReference type="NCBI Taxonomy" id="1798409"/>
    <lineage>
        <taxon>Bacteria</taxon>
        <taxon>Candidatus Harrisoniibacteriota</taxon>
    </lineage>
</organism>
<dbReference type="Gene3D" id="1.20.5.1150">
    <property type="entry name" value="Ribosomal protein S8"/>
    <property type="match status" value="1"/>
</dbReference>
<dbReference type="InterPro" id="IPR001911">
    <property type="entry name" value="Ribosomal_bS21"/>
</dbReference>
<reference evidence="5 6" key="1">
    <citation type="journal article" date="2016" name="Nat. Commun.">
        <title>Thousands of microbial genomes shed light on interconnected biogeochemical processes in an aquifer system.</title>
        <authorList>
            <person name="Anantharaman K."/>
            <person name="Brown C.T."/>
            <person name="Hug L.A."/>
            <person name="Sharon I."/>
            <person name="Castelle C.J."/>
            <person name="Probst A.J."/>
            <person name="Thomas B.C."/>
            <person name="Singh A."/>
            <person name="Wilkins M.J."/>
            <person name="Karaoz U."/>
            <person name="Brodie E.L."/>
            <person name="Williams K.H."/>
            <person name="Hubbard S.S."/>
            <person name="Banfield J.F."/>
        </authorList>
    </citation>
    <scope>NUCLEOTIDE SEQUENCE [LARGE SCALE GENOMIC DNA]</scope>
</reference>
<dbReference type="STRING" id="1798409.A3I24_04100"/>
<dbReference type="EMBL" id="MHJL01000034">
    <property type="protein sequence ID" value="OGY66844.1"/>
    <property type="molecule type" value="Genomic_DNA"/>
</dbReference>
<accession>A0A1G1ZQE5</accession>
<dbReference type="Proteomes" id="UP000177690">
    <property type="component" value="Unassembled WGS sequence"/>
</dbReference>
<comment type="caution">
    <text evidence="5">The sequence shown here is derived from an EMBL/GenBank/DDBJ whole genome shotgun (WGS) entry which is preliminary data.</text>
</comment>
<dbReference type="Pfam" id="PF01165">
    <property type="entry name" value="Ribosomal_S21"/>
    <property type="match status" value="1"/>
</dbReference>
<dbReference type="GO" id="GO:1990904">
    <property type="term" value="C:ribonucleoprotein complex"/>
    <property type="evidence" value="ECO:0007669"/>
    <property type="project" value="UniProtKB-KW"/>
</dbReference>